<proteinExistence type="predicted"/>
<comment type="caution">
    <text evidence="1">The sequence shown here is derived from an EMBL/GenBank/DDBJ whole genome shotgun (WGS) entry which is preliminary data.</text>
</comment>
<dbReference type="EMBL" id="SHBP01000006">
    <property type="protein sequence ID" value="RZO20119.1"/>
    <property type="molecule type" value="Genomic_DNA"/>
</dbReference>
<evidence type="ECO:0000313" key="2">
    <source>
        <dbReference type="Proteomes" id="UP000315889"/>
    </source>
</evidence>
<dbReference type="Proteomes" id="UP000315889">
    <property type="component" value="Unassembled WGS sequence"/>
</dbReference>
<dbReference type="AlphaFoldDB" id="A0A520MFW3"/>
<gene>
    <name evidence="1" type="ORF">EVB03_05845</name>
</gene>
<accession>A0A520MFW3</accession>
<evidence type="ECO:0000313" key="1">
    <source>
        <dbReference type="EMBL" id="RZO20119.1"/>
    </source>
</evidence>
<sequence>MKIYILQKHDKTTLNSDLEWISDIKPSDVFYTPHRDIALNQLIELNAKNIDLRADIIECDADAKGRPVLLLEAGNTEQIAIGVQPNAA</sequence>
<protein>
    <submittedName>
        <fullName evidence="1">Uncharacterized protein</fullName>
    </submittedName>
</protein>
<organism evidence="1 2">
    <name type="scientific">SAR92 clade bacterium</name>
    <dbReference type="NCBI Taxonomy" id="2315479"/>
    <lineage>
        <taxon>Bacteria</taxon>
        <taxon>Pseudomonadati</taxon>
        <taxon>Pseudomonadota</taxon>
        <taxon>Gammaproteobacteria</taxon>
        <taxon>Cellvibrionales</taxon>
        <taxon>Porticoccaceae</taxon>
        <taxon>SAR92 clade</taxon>
    </lineage>
</organism>
<name>A0A520MFW3_9GAMM</name>
<reference evidence="1 2" key="1">
    <citation type="submission" date="2019-02" db="EMBL/GenBank/DDBJ databases">
        <title>Prokaryotic population dynamics and viral predation in marine succession experiment using metagenomics: the confinement effect.</title>
        <authorList>
            <person name="Haro-Moreno J.M."/>
            <person name="Rodriguez-Valera F."/>
            <person name="Lopez-Perez M."/>
        </authorList>
    </citation>
    <scope>NUCLEOTIDE SEQUENCE [LARGE SCALE GENOMIC DNA]</scope>
    <source>
        <strain evidence="1">MED-G170</strain>
    </source>
</reference>